<protein>
    <recommendedName>
        <fullName evidence="4">Lipid-binding hydrolase</fullName>
    </recommendedName>
</protein>
<keyword evidence="3" id="KW-1185">Reference proteome</keyword>
<dbReference type="PROSITE" id="PS51257">
    <property type="entry name" value="PROKAR_LIPOPROTEIN"/>
    <property type="match status" value="1"/>
</dbReference>
<gene>
    <name evidence="2" type="ORF">SAMN05660918_1598</name>
</gene>
<evidence type="ECO:0000313" key="3">
    <source>
        <dbReference type="Proteomes" id="UP000199702"/>
    </source>
</evidence>
<reference evidence="3" key="1">
    <citation type="submission" date="2016-10" db="EMBL/GenBank/DDBJ databases">
        <authorList>
            <person name="Varghese N."/>
            <person name="Submissions S."/>
        </authorList>
    </citation>
    <scope>NUCLEOTIDE SEQUENCE [LARGE SCALE GENOMIC DNA]</scope>
    <source>
        <strain evidence="3">DSM 17934</strain>
    </source>
</reference>
<keyword evidence="1" id="KW-0732">Signal</keyword>
<dbReference type="EMBL" id="FNYA01000003">
    <property type="protein sequence ID" value="SEI77945.1"/>
    <property type="molecule type" value="Genomic_DNA"/>
</dbReference>
<accession>A0A1H6TNZ0</accession>
<evidence type="ECO:0008006" key="4">
    <source>
        <dbReference type="Google" id="ProtNLM"/>
    </source>
</evidence>
<sequence>MKKIAIILASFLLFSCGSDDTAEIIETPQQNGFNYDGSFYQIKTVYINDENTSDSNPSDIGFSFVNKTNAEISGSTDLTQMATINFDYTAVNVQQGTFTNVGDYNGSINKNRVSGVTSAGTPILDDNVISLQASNISFTINNITSTTVDISFSFTRTDGEIISGHYNGNYLIP</sequence>
<dbReference type="AlphaFoldDB" id="A0A1H6TNZ0"/>
<evidence type="ECO:0000313" key="2">
    <source>
        <dbReference type="EMBL" id="SEI77945.1"/>
    </source>
</evidence>
<organism evidence="2 3">
    <name type="scientific">Flavobacterium terrigena</name>
    <dbReference type="NCBI Taxonomy" id="402734"/>
    <lineage>
        <taxon>Bacteria</taxon>
        <taxon>Pseudomonadati</taxon>
        <taxon>Bacteroidota</taxon>
        <taxon>Flavobacteriia</taxon>
        <taxon>Flavobacteriales</taxon>
        <taxon>Flavobacteriaceae</taxon>
        <taxon>Flavobacterium</taxon>
    </lineage>
</organism>
<evidence type="ECO:0000256" key="1">
    <source>
        <dbReference type="SAM" id="SignalP"/>
    </source>
</evidence>
<feature type="signal peptide" evidence="1">
    <location>
        <begin position="1"/>
        <end position="21"/>
    </location>
</feature>
<proteinExistence type="predicted"/>
<dbReference type="RefSeq" id="WP_091311085.1">
    <property type="nucleotide sequence ID" value="NZ_CBCSJU010000008.1"/>
</dbReference>
<dbReference type="OrthoDB" id="1346821at2"/>
<name>A0A1H6TNZ0_9FLAO</name>
<dbReference type="Proteomes" id="UP000199702">
    <property type="component" value="Unassembled WGS sequence"/>
</dbReference>
<dbReference type="STRING" id="402734.SAMN05660918_1598"/>
<feature type="chain" id="PRO_5011616596" description="Lipid-binding hydrolase" evidence="1">
    <location>
        <begin position="22"/>
        <end position="173"/>
    </location>
</feature>